<dbReference type="Proteomes" id="UP000191418">
    <property type="component" value="Unassembled WGS sequence"/>
</dbReference>
<feature type="domain" description="Pseudouridine synthase RsuA/RluA-like" evidence="10">
    <location>
        <begin position="9"/>
        <end position="168"/>
    </location>
</feature>
<sequence length="249" mass="28241">MPILYQDADLVVVNKPSGLLVHRSPIDRHETRFALQLVRDQIGQRVYPVHRLDKPTSGVLIFALSPAIARALTEQFTAHQIEKTYLAVVRGFAPESGIIDHPLVEEPDKMMPGRKAPTEAQSALSHYRCLAQAELAVCIEKYPVSRFSLVEVQPKTGRRHQIRRHLKHINHPIIGDAKHGRGRYNRYFKEQLATDRLLLAATRVCFQHPVTGQALSIQAPLDCCMTQLLQRLGWQAWADHFNQISSPPF</sequence>
<dbReference type="InterPro" id="IPR050188">
    <property type="entry name" value="RluA_PseudoU_synthase"/>
</dbReference>
<dbReference type="Gene3D" id="3.30.2350.10">
    <property type="entry name" value="Pseudouridine synthase"/>
    <property type="match status" value="1"/>
</dbReference>
<dbReference type="SUPFAM" id="SSF55120">
    <property type="entry name" value="Pseudouridine synthase"/>
    <property type="match status" value="1"/>
</dbReference>
<organism evidence="11 12">
    <name type="scientific">Oceanospirillum multiglobuliferum</name>
    <dbReference type="NCBI Taxonomy" id="64969"/>
    <lineage>
        <taxon>Bacteria</taxon>
        <taxon>Pseudomonadati</taxon>
        <taxon>Pseudomonadota</taxon>
        <taxon>Gammaproteobacteria</taxon>
        <taxon>Oceanospirillales</taxon>
        <taxon>Oceanospirillaceae</taxon>
        <taxon>Oceanospirillum</taxon>
    </lineage>
</organism>
<evidence type="ECO:0000313" key="11">
    <source>
        <dbReference type="EMBL" id="OPX55955.1"/>
    </source>
</evidence>
<evidence type="ECO:0000256" key="7">
    <source>
        <dbReference type="ARBA" id="ARBA00041803"/>
    </source>
</evidence>
<dbReference type="CDD" id="cd02563">
    <property type="entry name" value="PseudoU_synth_TruC"/>
    <property type="match status" value="1"/>
</dbReference>
<dbReference type="EMBL" id="MTSM01000006">
    <property type="protein sequence ID" value="OPX55955.1"/>
    <property type="molecule type" value="Genomic_DNA"/>
</dbReference>
<proteinExistence type="predicted"/>
<evidence type="ECO:0000259" key="10">
    <source>
        <dbReference type="Pfam" id="PF00849"/>
    </source>
</evidence>
<evidence type="ECO:0000256" key="1">
    <source>
        <dbReference type="ARBA" id="ARBA00022694"/>
    </source>
</evidence>
<dbReference type="PROSITE" id="PS01129">
    <property type="entry name" value="PSI_RLU"/>
    <property type="match status" value="1"/>
</dbReference>
<evidence type="ECO:0000256" key="9">
    <source>
        <dbReference type="ARBA" id="ARBA00043049"/>
    </source>
</evidence>
<dbReference type="GO" id="GO:0160149">
    <property type="term" value="F:tRNA pseudouridine(65) synthase activity"/>
    <property type="evidence" value="ECO:0007669"/>
    <property type="project" value="UniProtKB-EC"/>
</dbReference>
<dbReference type="PANTHER" id="PTHR21600:SF56">
    <property type="entry name" value="TRNA PSEUDOURIDINE SYNTHASE C"/>
    <property type="match status" value="1"/>
</dbReference>
<keyword evidence="12" id="KW-1185">Reference proteome</keyword>
<evidence type="ECO:0000256" key="5">
    <source>
        <dbReference type="ARBA" id="ARBA00038943"/>
    </source>
</evidence>
<dbReference type="GO" id="GO:0000455">
    <property type="term" value="P:enzyme-directed rRNA pseudouridine synthesis"/>
    <property type="evidence" value="ECO:0007669"/>
    <property type="project" value="TreeGrafter"/>
</dbReference>
<dbReference type="PANTHER" id="PTHR21600">
    <property type="entry name" value="MITOCHONDRIAL RNA PSEUDOURIDINE SYNTHASE"/>
    <property type="match status" value="1"/>
</dbReference>
<dbReference type="InterPro" id="IPR006145">
    <property type="entry name" value="PsdUridine_synth_RsuA/RluA"/>
</dbReference>
<dbReference type="AlphaFoldDB" id="A0A1V4T5R2"/>
<dbReference type="STRING" id="64969.SAMN02745127_01022"/>
<keyword evidence="1" id="KW-0819">tRNA processing</keyword>
<evidence type="ECO:0000256" key="3">
    <source>
        <dbReference type="ARBA" id="ARBA00036607"/>
    </source>
</evidence>
<evidence type="ECO:0000256" key="8">
    <source>
        <dbReference type="ARBA" id="ARBA00041975"/>
    </source>
</evidence>
<dbReference type="GO" id="GO:0008033">
    <property type="term" value="P:tRNA processing"/>
    <property type="evidence" value="ECO:0007669"/>
    <property type="project" value="UniProtKB-KW"/>
</dbReference>
<keyword evidence="2" id="KW-0413">Isomerase</keyword>
<evidence type="ECO:0000256" key="2">
    <source>
        <dbReference type="ARBA" id="ARBA00023235"/>
    </source>
</evidence>
<dbReference type="InterPro" id="IPR006224">
    <property type="entry name" value="PsdUridine_synth_RluA-like_CS"/>
</dbReference>
<evidence type="ECO:0000256" key="6">
    <source>
        <dbReference type="ARBA" id="ARBA00040675"/>
    </source>
</evidence>
<evidence type="ECO:0000313" key="12">
    <source>
        <dbReference type="Proteomes" id="UP000191418"/>
    </source>
</evidence>
<dbReference type="InterPro" id="IPR020103">
    <property type="entry name" value="PsdUridine_synth_cat_dom_sf"/>
</dbReference>
<gene>
    <name evidence="11" type="ORF">BTE48_06555</name>
</gene>
<name>A0A1V4T5R2_9GAMM</name>
<dbReference type="Pfam" id="PF00849">
    <property type="entry name" value="PseudoU_synth_2"/>
    <property type="match status" value="1"/>
</dbReference>
<protein>
    <recommendedName>
        <fullName evidence="6">tRNA pseudouridine synthase C</fullName>
        <ecNumber evidence="5">5.4.99.26</ecNumber>
    </recommendedName>
    <alternativeName>
        <fullName evidence="8">tRNA pseudouridine(65) synthase</fullName>
    </alternativeName>
    <alternativeName>
        <fullName evidence="9">tRNA pseudouridylate synthase C</fullName>
    </alternativeName>
    <alternativeName>
        <fullName evidence="7">tRNA-uridine isomerase C</fullName>
    </alternativeName>
</protein>
<reference evidence="11 12" key="1">
    <citation type="submission" date="2017-01" db="EMBL/GenBank/DDBJ databases">
        <title>Genome Sequencing of a Marine Spirillum, Oceanospirillum multiglobuliferum ATCC 33336, from Japan.</title>
        <authorList>
            <person name="Carney J.G."/>
            <person name="Trachtenberg A.M."/>
            <person name="Rheaume B.A."/>
            <person name="Linnane J.D."/>
            <person name="Pitts N.L."/>
            <person name="Mykles D.L."/>
            <person name="Maclea K.S."/>
        </authorList>
    </citation>
    <scope>NUCLEOTIDE SEQUENCE [LARGE SCALE GENOMIC DNA]</scope>
    <source>
        <strain evidence="11 12">ATCC 33336</strain>
    </source>
</reference>
<dbReference type="EC" id="5.4.99.26" evidence="5"/>
<comment type="caution">
    <text evidence="11">The sequence shown here is derived from an EMBL/GenBank/DDBJ whole genome shotgun (WGS) entry which is preliminary data.</text>
</comment>
<comment type="function">
    <text evidence="4">Responsible for synthesis of pseudouridine from uracil-65 in transfer RNAs.</text>
</comment>
<evidence type="ECO:0000256" key="4">
    <source>
        <dbReference type="ARBA" id="ARBA00037670"/>
    </source>
</evidence>
<dbReference type="GO" id="GO:0003723">
    <property type="term" value="F:RNA binding"/>
    <property type="evidence" value="ECO:0007669"/>
    <property type="project" value="InterPro"/>
</dbReference>
<accession>A0A1V4T5R2</accession>
<comment type="catalytic activity">
    <reaction evidence="3">
        <text>uridine(65) in tRNA = pseudouridine(65) in tRNA</text>
        <dbReference type="Rhea" id="RHEA:42536"/>
        <dbReference type="Rhea" id="RHEA-COMP:10103"/>
        <dbReference type="Rhea" id="RHEA-COMP:10104"/>
        <dbReference type="ChEBI" id="CHEBI:65314"/>
        <dbReference type="ChEBI" id="CHEBI:65315"/>
        <dbReference type="EC" id="5.4.99.26"/>
    </reaction>
</comment>